<dbReference type="Gene3D" id="2.60.300.12">
    <property type="entry name" value="HesB-like domain"/>
    <property type="match status" value="1"/>
</dbReference>
<evidence type="ECO:0008006" key="2">
    <source>
        <dbReference type="Google" id="ProtNLM"/>
    </source>
</evidence>
<reference evidence="1" key="1">
    <citation type="journal article" date="2020" name="Nature">
        <title>Giant virus diversity and host interactions through global metagenomics.</title>
        <authorList>
            <person name="Schulz F."/>
            <person name="Roux S."/>
            <person name="Paez-Espino D."/>
            <person name="Jungbluth S."/>
            <person name="Walsh D.A."/>
            <person name="Denef V.J."/>
            <person name="McMahon K.D."/>
            <person name="Konstantinidis K.T."/>
            <person name="Eloe-Fadrosh E.A."/>
            <person name="Kyrpides N.C."/>
            <person name="Woyke T."/>
        </authorList>
    </citation>
    <scope>NUCLEOTIDE SEQUENCE</scope>
    <source>
        <strain evidence="1">GVMAG-M-3300020166-18</strain>
    </source>
</reference>
<sequence>MLKKIIRKPLINISSSAWEKLENISVKTNMNTFLFSAESGGCSGLNFSLKTIAIDKMNSIIKNSKIPPNTFKNNNNVVYIEPLSEMYLIGTTVDYVHEDYNKNIYESKFVFYPDKDKAGTCGCGISFYLK</sequence>
<organism evidence="1">
    <name type="scientific">viral metagenome</name>
    <dbReference type="NCBI Taxonomy" id="1070528"/>
    <lineage>
        <taxon>unclassified sequences</taxon>
        <taxon>metagenomes</taxon>
        <taxon>organismal metagenomes</taxon>
    </lineage>
</organism>
<evidence type="ECO:0000313" key="1">
    <source>
        <dbReference type="EMBL" id="QHS96380.1"/>
    </source>
</evidence>
<accession>A0A6C0BWA0</accession>
<dbReference type="EMBL" id="MN739271">
    <property type="protein sequence ID" value="QHS96380.1"/>
    <property type="molecule type" value="Genomic_DNA"/>
</dbReference>
<dbReference type="SUPFAM" id="SSF89360">
    <property type="entry name" value="HesB-like domain"/>
    <property type="match status" value="1"/>
</dbReference>
<proteinExistence type="predicted"/>
<dbReference type="InterPro" id="IPR035903">
    <property type="entry name" value="HesB-like_dom_sf"/>
</dbReference>
<dbReference type="AlphaFoldDB" id="A0A6C0BWA0"/>
<name>A0A6C0BWA0_9ZZZZ</name>
<protein>
    <recommendedName>
        <fullName evidence="2">FeS cluster biogenesis domain-containing protein</fullName>
    </recommendedName>
</protein>